<keyword evidence="2" id="KW-1185">Reference proteome</keyword>
<dbReference type="RefSeq" id="WP_197009851.1">
    <property type="nucleotide sequence ID" value="NZ_BAABES010000007.1"/>
</dbReference>
<dbReference type="Proteomes" id="UP000614047">
    <property type="component" value="Unassembled WGS sequence"/>
</dbReference>
<evidence type="ECO:0000313" key="1">
    <source>
        <dbReference type="EMBL" id="MBG6086915.1"/>
    </source>
</evidence>
<dbReference type="AlphaFoldDB" id="A0A931GH07"/>
<organism evidence="1 2">
    <name type="scientific">Actinomadura viridis</name>
    <dbReference type="NCBI Taxonomy" id="58110"/>
    <lineage>
        <taxon>Bacteria</taxon>
        <taxon>Bacillati</taxon>
        <taxon>Actinomycetota</taxon>
        <taxon>Actinomycetes</taxon>
        <taxon>Streptosporangiales</taxon>
        <taxon>Thermomonosporaceae</taxon>
        <taxon>Actinomadura</taxon>
    </lineage>
</organism>
<gene>
    <name evidence="1" type="ORF">IW256_001028</name>
</gene>
<name>A0A931GH07_9ACTN</name>
<evidence type="ECO:0000313" key="2">
    <source>
        <dbReference type="Proteomes" id="UP000614047"/>
    </source>
</evidence>
<sequence length="92" mass="10048">MSGSSELVTQLLKVAIAYTRFFEECDDSVLDDDTALKQMEYAAYLLHQLSDVGKRRLVDELAALVAAEADPAERESVQGFAFGMGLVESEDG</sequence>
<dbReference type="EMBL" id="JADOUA010000001">
    <property type="protein sequence ID" value="MBG6086915.1"/>
    <property type="molecule type" value="Genomic_DNA"/>
</dbReference>
<comment type="caution">
    <text evidence="1">The sequence shown here is derived from an EMBL/GenBank/DDBJ whole genome shotgun (WGS) entry which is preliminary data.</text>
</comment>
<accession>A0A931GH07</accession>
<proteinExistence type="predicted"/>
<reference evidence="1" key="1">
    <citation type="submission" date="2020-11" db="EMBL/GenBank/DDBJ databases">
        <title>Sequencing the genomes of 1000 actinobacteria strains.</title>
        <authorList>
            <person name="Klenk H.-P."/>
        </authorList>
    </citation>
    <scope>NUCLEOTIDE SEQUENCE</scope>
    <source>
        <strain evidence="1">DSM 43175</strain>
    </source>
</reference>
<protein>
    <submittedName>
        <fullName evidence="1">Uncharacterized protein</fullName>
    </submittedName>
</protein>